<reference evidence="2" key="1">
    <citation type="submission" date="2020-12" db="EMBL/GenBank/DDBJ databases">
        <title>Taurinivorans muris gen. nov., sp. nov., fundamental and realized metabolic niche of a ubiquitous sulfidogenic bacterium in the murine intestine.</title>
        <authorList>
            <person name="Ye H."/>
            <person name="Hanson B.T."/>
            <person name="Loy A."/>
        </authorList>
    </citation>
    <scope>NUCLEOTIDE SEQUENCE</scope>
    <source>
        <strain evidence="2">LT0009</strain>
    </source>
</reference>
<gene>
    <name evidence="2" type="ORF">JBF11_00140</name>
</gene>
<dbReference type="EMBL" id="CP065938">
    <property type="protein sequence ID" value="UWX05780.1"/>
    <property type="molecule type" value="Genomic_DNA"/>
</dbReference>
<accession>A0ABY5Y0R2</accession>
<feature type="signal peptide" evidence="1">
    <location>
        <begin position="1"/>
        <end position="24"/>
    </location>
</feature>
<proteinExistence type="predicted"/>
<dbReference type="PANTHER" id="PTHR30024:SF42">
    <property type="entry name" value="ALIPHATIC SULFONATES-BINDING PROTEIN-RELATED"/>
    <property type="match status" value="1"/>
</dbReference>
<dbReference type="PANTHER" id="PTHR30024">
    <property type="entry name" value="ALIPHATIC SULFONATES-BINDING PROTEIN-RELATED"/>
    <property type="match status" value="1"/>
</dbReference>
<dbReference type="Proteomes" id="UP001058120">
    <property type="component" value="Chromosome"/>
</dbReference>
<feature type="chain" id="PRO_5046525893" evidence="1">
    <location>
        <begin position="25"/>
        <end position="349"/>
    </location>
</feature>
<dbReference type="Gene3D" id="3.40.190.10">
    <property type="entry name" value="Periplasmic binding protein-like II"/>
    <property type="match status" value="3"/>
</dbReference>
<dbReference type="RefSeq" id="WP_334315367.1">
    <property type="nucleotide sequence ID" value="NZ_CP065938.1"/>
</dbReference>
<keyword evidence="1" id="KW-0732">Signal</keyword>
<dbReference type="SUPFAM" id="SSF53850">
    <property type="entry name" value="Periplasmic binding protein-like II"/>
    <property type="match status" value="1"/>
</dbReference>
<evidence type="ECO:0000256" key="1">
    <source>
        <dbReference type="SAM" id="SignalP"/>
    </source>
</evidence>
<evidence type="ECO:0000313" key="3">
    <source>
        <dbReference type="Proteomes" id="UP001058120"/>
    </source>
</evidence>
<name>A0ABY5Y0R2_9BACT</name>
<protein>
    <submittedName>
        <fullName evidence="2">ABC transporter substrate-binding protein</fullName>
    </submittedName>
</protein>
<keyword evidence="3" id="KW-1185">Reference proteome</keyword>
<evidence type="ECO:0000313" key="2">
    <source>
        <dbReference type="EMBL" id="UWX05780.1"/>
    </source>
</evidence>
<dbReference type="Pfam" id="PF13379">
    <property type="entry name" value="NMT1_2"/>
    <property type="match status" value="1"/>
</dbReference>
<organism evidence="2 3">
    <name type="scientific">Taurinivorans muris</name>
    <dbReference type="NCBI Taxonomy" id="2787751"/>
    <lineage>
        <taxon>Bacteria</taxon>
        <taxon>Pseudomonadati</taxon>
        <taxon>Thermodesulfobacteriota</taxon>
        <taxon>Desulfovibrionia</taxon>
        <taxon>Desulfovibrionales</taxon>
        <taxon>Desulfovibrionaceae</taxon>
        <taxon>Taurinivorans</taxon>
    </lineage>
</organism>
<sequence>MNMKKIIAAFLHLAMLLTAAPAYAAELPKLASAWMGEFETFVAWYAKNNGWDKEQGFDLSMIPFDSGKSIVESLAATNWSVAGCGAVPSLIEPLSDYVYIIAAANDESASNAVYVRKDSPILKTKGNNPLFPNVYGSAETVANKKIVYTKNTSGHYLLSNWLKILGLSEKDVILHESEPTPALSAFTGGDGDIITLWAPFTFEAENKGFQTAAKALDCGLTQYVFLLANKNFADKNPEQTTAFLRMYMKGLEHIKNTDSSLLAKDYVKFYKEWTGNDLPESQAKLDIRRHIVFSLEEQLEMFAPNGKIQQYVTDMIDYTIEHGNFSPREIDRMKANSKITDNYLKALAQ</sequence>